<feature type="domain" description="Endoribonuclease YicC-like C-terminal" evidence="7">
    <location>
        <begin position="174"/>
        <end position="293"/>
    </location>
</feature>
<dbReference type="NCBIfam" id="TIGR00255">
    <property type="entry name" value="YicC/YloC family endoribonuclease"/>
    <property type="match status" value="1"/>
</dbReference>
<dbReference type="KEGG" id="tav:G4V39_06725"/>
<keyword evidence="2" id="KW-0540">Nuclease</keyword>
<dbReference type="PANTHER" id="PTHR30636">
    <property type="entry name" value="UPF0701 PROTEIN YICC"/>
    <property type="match status" value="1"/>
</dbReference>
<protein>
    <submittedName>
        <fullName evidence="8">YicC family protein</fullName>
    </submittedName>
</protein>
<gene>
    <name evidence="8" type="ORF">G4V39_06725</name>
</gene>
<dbReference type="Proteomes" id="UP000502179">
    <property type="component" value="Chromosome"/>
</dbReference>
<organism evidence="8 9">
    <name type="scientific">Thermosulfuriphilus ammonigenes</name>
    <dbReference type="NCBI Taxonomy" id="1936021"/>
    <lineage>
        <taxon>Bacteria</taxon>
        <taxon>Pseudomonadati</taxon>
        <taxon>Thermodesulfobacteriota</taxon>
        <taxon>Thermodesulfobacteria</taxon>
        <taxon>Thermodesulfobacteriales</taxon>
        <taxon>Thermodesulfobacteriaceae</taxon>
        <taxon>Thermosulfuriphilus</taxon>
    </lineage>
</organism>
<evidence type="ECO:0000256" key="5">
    <source>
        <dbReference type="ARBA" id="ARBA00035648"/>
    </source>
</evidence>
<dbReference type="InterPro" id="IPR013551">
    <property type="entry name" value="YicC-like_C"/>
</dbReference>
<accession>A0A6G7PWP6</accession>
<evidence type="ECO:0000256" key="1">
    <source>
        <dbReference type="ARBA" id="ARBA00001968"/>
    </source>
</evidence>
<evidence type="ECO:0000259" key="6">
    <source>
        <dbReference type="Pfam" id="PF03755"/>
    </source>
</evidence>
<comment type="similarity">
    <text evidence="5">Belongs to the YicC/YloC family.</text>
</comment>
<evidence type="ECO:0000256" key="3">
    <source>
        <dbReference type="ARBA" id="ARBA00022759"/>
    </source>
</evidence>
<dbReference type="AlphaFoldDB" id="A0A6G7PWP6"/>
<evidence type="ECO:0000313" key="9">
    <source>
        <dbReference type="Proteomes" id="UP000502179"/>
    </source>
</evidence>
<feature type="domain" description="Endoribonuclease YicC-like N-terminal" evidence="6">
    <location>
        <begin position="3"/>
        <end position="156"/>
    </location>
</feature>
<dbReference type="Pfam" id="PF03755">
    <property type="entry name" value="YicC-like_N"/>
    <property type="match status" value="1"/>
</dbReference>
<dbReference type="RefSeq" id="WP_166032193.1">
    <property type="nucleotide sequence ID" value="NZ_CP048877.1"/>
</dbReference>
<evidence type="ECO:0000256" key="2">
    <source>
        <dbReference type="ARBA" id="ARBA00022722"/>
    </source>
</evidence>
<proteinExistence type="inferred from homology"/>
<sequence length="293" mass="33941">MALKSMTAFGRTSHSFEGWRLTVEIKSLNHRFLDIILRLPKRYSPLEERIRRLLREKIARGRLEVSVQINGSPPGVLALACNWELARALVTILKNLKAELALEGEVSLAQVASFREIIVPSEEEVDLELLWQELAPLLAKTLEDLQAMRLKEGQALLDDLQERLLKVEDLLGEIKEIWPVAYEAARERLRERLQRALSGIEYDPARLAQEMAIMADKLDINEEMVRLRSHIDQFRHYLSLDEPVGRRLDFLVQEMFREVNTLSNKVQEAKINHLAVEIKGELERLREQIQNIE</sequence>
<dbReference type="Pfam" id="PF08340">
    <property type="entry name" value="YicC-like_C"/>
    <property type="match status" value="1"/>
</dbReference>
<dbReference type="InterPro" id="IPR005229">
    <property type="entry name" value="YicC/YloC-like"/>
</dbReference>
<evidence type="ECO:0000313" key="8">
    <source>
        <dbReference type="EMBL" id="QIJ71976.1"/>
    </source>
</evidence>
<keyword evidence="9" id="KW-1185">Reference proteome</keyword>
<dbReference type="GO" id="GO:0016787">
    <property type="term" value="F:hydrolase activity"/>
    <property type="evidence" value="ECO:0007669"/>
    <property type="project" value="UniProtKB-KW"/>
</dbReference>
<evidence type="ECO:0000259" key="7">
    <source>
        <dbReference type="Pfam" id="PF08340"/>
    </source>
</evidence>
<comment type="cofactor">
    <cofactor evidence="1">
        <name>a divalent metal cation</name>
        <dbReference type="ChEBI" id="CHEBI:60240"/>
    </cofactor>
</comment>
<name>A0A6G7PWP6_9BACT</name>
<dbReference type="InterPro" id="IPR013527">
    <property type="entry name" value="YicC-like_N"/>
</dbReference>
<dbReference type="EMBL" id="CP048877">
    <property type="protein sequence ID" value="QIJ71976.1"/>
    <property type="molecule type" value="Genomic_DNA"/>
</dbReference>
<evidence type="ECO:0000256" key="4">
    <source>
        <dbReference type="ARBA" id="ARBA00022801"/>
    </source>
</evidence>
<dbReference type="GO" id="GO:0004521">
    <property type="term" value="F:RNA endonuclease activity"/>
    <property type="evidence" value="ECO:0007669"/>
    <property type="project" value="InterPro"/>
</dbReference>
<reference evidence="8 9" key="1">
    <citation type="submission" date="2020-02" db="EMBL/GenBank/DDBJ databases">
        <title>Genome analysis of Thermosulfuriphilus ammonigenes ST65T, an anaerobic thermophilic chemolithoautotrophic bacterium isolated from a deep-sea hydrothermal vent.</title>
        <authorList>
            <person name="Slobodkina G."/>
            <person name="Allioux M."/>
            <person name="Merkel A."/>
            <person name="Alain K."/>
            <person name="Jebbar M."/>
            <person name="Slobodkin A."/>
        </authorList>
    </citation>
    <scope>NUCLEOTIDE SEQUENCE [LARGE SCALE GENOMIC DNA]</scope>
    <source>
        <strain evidence="8 9">ST65</strain>
    </source>
</reference>
<keyword evidence="4" id="KW-0378">Hydrolase</keyword>
<dbReference type="PANTHER" id="PTHR30636:SF3">
    <property type="entry name" value="UPF0701 PROTEIN YICC"/>
    <property type="match status" value="1"/>
</dbReference>
<keyword evidence="3" id="KW-0255">Endonuclease</keyword>